<evidence type="ECO:0000256" key="1">
    <source>
        <dbReference type="ARBA" id="ARBA00023186"/>
    </source>
</evidence>
<reference evidence="2 3" key="1">
    <citation type="journal article" date="2016" name="C (Basel)">
        <title>Selective Growth of and Electricity Production by Marine Exoelectrogenic Bacteria in Self-Aggregated Hydrogel of Microbially Reduced Graphene Oxide.</title>
        <authorList>
            <person name="Yoshida N."/>
            <person name="Goto Y."/>
            <person name="Miyata Y."/>
        </authorList>
    </citation>
    <scope>NUCLEOTIDE SEQUENCE [LARGE SCALE GENOMIC DNA]</scope>
    <source>
        <strain evidence="2 3">NIT-T3</strain>
    </source>
</reference>
<dbReference type="RefSeq" id="WP_221251967.1">
    <property type="nucleotide sequence ID" value="NZ_AP024355.1"/>
</dbReference>
<protein>
    <submittedName>
        <fullName evidence="2">Dehydrogenase</fullName>
    </submittedName>
</protein>
<keyword evidence="1" id="KW-0143">Chaperone</keyword>
<dbReference type="InterPro" id="IPR036411">
    <property type="entry name" value="TorD-like_sf"/>
</dbReference>
<sequence>MLTPFERKMIYAFLASLFHYPDQQTVEAVETLEEKTLQEIFPGLSNPEVPPLEELQSAYTGQFINRLGGVPAPPYGSVYLEKEARVLGQSTLAVAGLYHSAGLSLEHTSEPADYLPTELEFLYYLTEGEEQAREQDNISTARRWVASQADFFGNFFHPWVVPFCRRLADDEQAHPFYLWAAELLRRFTDLEKQRLGQVAK</sequence>
<dbReference type="InterPro" id="IPR020945">
    <property type="entry name" value="DMSO/NO3_reduct_chaperone"/>
</dbReference>
<dbReference type="PANTHER" id="PTHR34227:SF1">
    <property type="entry name" value="DIMETHYL SULFOXIDE REDUCTASE CHAPERONE-RELATED"/>
    <property type="match status" value="1"/>
</dbReference>
<evidence type="ECO:0000313" key="3">
    <source>
        <dbReference type="Proteomes" id="UP001319827"/>
    </source>
</evidence>
<proteinExistence type="predicted"/>
<accession>A0ABM8HRF6</accession>
<name>A0ABM8HRF6_9BACT</name>
<evidence type="ECO:0000313" key="2">
    <source>
        <dbReference type="EMBL" id="BCR04503.1"/>
    </source>
</evidence>
<reference evidence="2 3" key="2">
    <citation type="journal article" date="2021" name="Int. J. Syst. Evol. Microbiol.">
        <title>Isolation and Polyphasic Characterization of Desulfuromonas versatilis sp. Nov., an Electrogenic Bacteria Capable of Versatile Metabolism Isolated from a Graphene Oxide-Reducing Enrichment Culture.</title>
        <authorList>
            <person name="Xie L."/>
            <person name="Yoshida N."/>
            <person name="Ishii S."/>
            <person name="Meng L."/>
        </authorList>
    </citation>
    <scope>NUCLEOTIDE SEQUENCE [LARGE SCALE GENOMIC DNA]</scope>
    <source>
        <strain evidence="2 3">NIT-T3</strain>
    </source>
</reference>
<dbReference type="PANTHER" id="PTHR34227">
    <property type="entry name" value="CHAPERONE PROTEIN YCDY"/>
    <property type="match status" value="1"/>
</dbReference>
<dbReference type="Proteomes" id="UP001319827">
    <property type="component" value="Chromosome"/>
</dbReference>
<keyword evidence="3" id="KW-1185">Reference proteome</keyword>
<gene>
    <name evidence="2" type="ORF">DESUT3_15720</name>
</gene>
<dbReference type="Gene3D" id="1.10.3480.10">
    <property type="entry name" value="TorD-like"/>
    <property type="match status" value="1"/>
</dbReference>
<dbReference type="SUPFAM" id="SSF89155">
    <property type="entry name" value="TorD-like"/>
    <property type="match status" value="1"/>
</dbReference>
<organism evidence="2 3">
    <name type="scientific">Desulfuromonas versatilis</name>
    <dbReference type="NCBI Taxonomy" id="2802975"/>
    <lineage>
        <taxon>Bacteria</taxon>
        <taxon>Pseudomonadati</taxon>
        <taxon>Thermodesulfobacteriota</taxon>
        <taxon>Desulfuromonadia</taxon>
        <taxon>Desulfuromonadales</taxon>
        <taxon>Desulfuromonadaceae</taxon>
        <taxon>Desulfuromonas</taxon>
    </lineage>
</organism>
<dbReference type="InterPro" id="IPR050289">
    <property type="entry name" value="TorD/DmsD_chaperones"/>
</dbReference>
<dbReference type="Pfam" id="PF02613">
    <property type="entry name" value="Nitrate_red_del"/>
    <property type="match status" value="1"/>
</dbReference>
<dbReference type="EMBL" id="AP024355">
    <property type="protein sequence ID" value="BCR04503.1"/>
    <property type="molecule type" value="Genomic_DNA"/>
</dbReference>